<keyword evidence="10" id="KW-1185">Reference proteome</keyword>
<evidence type="ECO:0000256" key="4">
    <source>
        <dbReference type="ARBA" id="ARBA00023136"/>
    </source>
</evidence>
<evidence type="ECO:0000256" key="1">
    <source>
        <dbReference type="ARBA" id="ARBA00004141"/>
    </source>
</evidence>
<comment type="subcellular location">
    <subcellularLocation>
        <location evidence="1">Membrane</location>
        <topology evidence="1">Multi-pass membrane protein</topology>
    </subcellularLocation>
</comment>
<dbReference type="OrthoDB" id="444631at2759"/>
<name>A0A6G1IMF9_9PLEO</name>
<dbReference type="AlphaFoldDB" id="A0A6G1IMF9"/>
<feature type="domain" description="Rhodopsin" evidence="8">
    <location>
        <begin position="62"/>
        <end position="295"/>
    </location>
</feature>
<proteinExistence type="inferred from homology"/>
<comment type="similarity">
    <text evidence="5">Belongs to the SAT4 family.</text>
</comment>
<evidence type="ECO:0000256" key="3">
    <source>
        <dbReference type="ARBA" id="ARBA00022989"/>
    </source>
</evidence>
<dbReference type="Proteomes" id="UP000799291">
    <property type="component" value="Unassembled WGS sequence"/>
</dbReference>
<protein>
    <recommendedName>
        <fullName evidence="8">Rhodopsin domain-containing protein</fullName>
    </recommendedName>
</protein>
<accession>A0A6G1IMF9</accession>
<dbReference type="InterPro" id="IPR049326">
    <property type="entry name" value="Rhodopsin_dom_fungi"/>
</dbReference>
<feature type="compositionally biased region" description="Polar residues" evidence="6">
    <location>
        <begin position="314"/>
        <end position="323"/>
    </location>
</feature>
<sequence>MSAAIPPGYDLNLIPAGVPPLGVIPTIGGGPYLGTATIVIESVMIFFAVLAVAFRMVAGWHSRRDSADGLSAADWTSFVAIIISIAQSAIVMTLHNYERHQWNVSVGMLTSSYFKRMFIQNFIAWPAIFLAKISILLMYLRLFRIKQSIRHAAFAGMLWTAMTYLPNMAVAGYWCSAHFGEQWDFNVGIRCGSKAPLKWLVTSAAMSVALDIYIFLLPIPVVLGLKLSGRKRLGLLFVFTTAFFAVICAVLTLVYRVKLLLSTDSMWLSSQLFICNGVENYIAIIVGALPGCSGYFKSHIKESAFFISISSRFTGSRGTSNQSSKERSKATKGAYKLREFSNDTESQKSLKPGVGEIGVKHSYEVRDDQL</sequence>
<dbReference type="PANTHER" id="PTHR33048">
    <property type="entry name" value="PTH11-LIKE INTEGRAL MEMBRANE PROTEIN (AFU_ORTHOLOGUE AFUA_5G11245)"/>
    <property type="match status" value="1"/>
</dbReference>
<feature type="transmembrane region" description="Helical" evidence="7">
    <location>
        <begin position="117"/>
        <end position="140"/>
    </location>
</feature>
<feature type="transmembrane region" description="Helical" evidence="7">
    <location>
        <begin position="267"/>
        <end position="289"/>
    </location>
</feature>
<feature type="transmembrane region" description="Helical" evidence="7">
    <location>
        <begin position="32"/>
        <end position="54"/>
    </location>
</feature>
<keyword evidence="4 7" id="KW-0472">Membrane</keyword>
<evidence type="ECO:0000313" key="10">
    <source>
        <dbReference type="Proteomes" id="UP000799291"/>
    </source>
</evidence>
<evidence type="ECO:0000259" key="8">
    <source>
        <dbReference type="Pfam" id="PF20684"/>
    </source>
</evidence>
<gene>
    <name evidence="9" type="ORF">K458DRAFT_422593</name>
</gene>
<feature type="transmembrane region" description="Helical" evidence="7">
    <location>
        <begin position="75"/>
        <end position="97"/>
    </location>
</feature>
<evidence type="ECO:0000256" key="7">
    <source>
        <dbReference type="SAM" id="Phobius"/>
    </source>
</evidence>
<feature type="compositionally biased region" description="Basic and acidic residues" evidence="6">
    <location>
        <begin position="336"/>
        <end position="348"/>
    </location>
</feature>
<organism evidence="9 10">
    <name type="scientific">Lentithecium fluviatile CBS 122367</name>
    <dbReference type="NCBI Taxonomy" id="1168545"/>
    <lineage>
        <taxon>Eukaryota</taxon>
        <taxon>Fungi</taxon>
        <taxon>Dikarya</taxon>
        <taxon>Ascomycota</taxon>
        <taxon>Pezizomycotina</taxon>
        <taxon>Dothideomycetes</taxon>
        <taxon>Pleosporomycetidae</taxon>
        <taxon>Pleosporales</taxon>
        <taxon>Massarineae</taxon>
        <taxon>Lentitheciaceae</taxon>
        <taxon>Lentithecium</taxon>
    </lineage>
</organism>
<keyword evidence="2 7" id="KW-0812">Transmembrane</keyword>
<evidence type="ECO:0000256" key="5">
    <source>
        <dbReference type="ARBA" id="ARBA00038359"/>
    </source>
</evidence>
<feature type="transmembrane region" description="Helical" evidence="7">
    <location>
        <begin position="199"/>
        <end position="223"/>
    </location>
</feature>
<feature type="transmembrane region" description="Helical" evidence="7">
    <location>
        <begin position="235"/>
        <end position="255"/>
    </location>
</feature>
<dbReference type="PANTHER" id="PTHR33048:SF158">
    <property type="entry name" value="MEMBRANE PROTEIN PTH11-LIKE, PUTATIVE-RELATED"/>
    <property type="match status" value="1"/>
</dbReference>
<dbReference type="EMBL" id="MU005606">
    <property type="protein sequence ID" value="KAF2679170.1"/>
    <property type="molecule type" value="Genomic_DNA"/>
</dbReference>
<feature type="region of interest" description="Disordered" evidence="6">
    <location>
        <begin position="314"/>
        <end position="353"/>
    </location>
</feature>
<dbReference type="GO" id="GO:0016020">
    <property type="term" value="C:membrane"/>
    <property type="evidence" value="ECO:0007669"/>
    <property type="project" value="UniProtKB-SubCell"/>
</dbReference>
<evidence type="ECO:0000313" key="9">
    <source>
        <dbReference type="EMBL" id="KAF2679170.1"/>
    </source>
</evidence>
<dbReference type="InterPro" id="IPR052337">
    <property type="entry name" value="SAT4-like"/>
</dbReference>
<feature type="transmembrane region" description="Helical" evidence="7">
    <location>
        <begin position="152"/>
        <end position="179"/>
    </location>
</feature>
<evidence type="ECO:0000256" key="6">
    <source>
        <dbReference type="SAM" id="MobiDB-lite"/>
    </source>
</evidence>
<dbReference type="Pfam" id="PF20684">
    <property type="entry name" value="Fung_rhodopsin"/>
    <property type="match status" value="1"/>
</dbReference>
<keyword evidence="3 7" id="KW-1133">Transmembrane helix</keyword>
<evidence type="ECO:0000256" key="2">
    <source>
        <dbReference type="ARBA" id="ARBA00022692"/>
    </source>
</evidence>
<reference evidence="9" key="1">
    <citation type="journal article" date="2020" name="Stud. Mycol.">
        <title>101 Dothideomycetes genomes: a test case for predicting lifestyles and emergence of pathogens.</title>
        <authorList>
            <person name="Haridas S."/>
            <person name="Albert R."/>
            <person name="Binder M."/>
            <person name="Bloem J."/>
            <person name="Labutti K."/>
            <person name="Salamov A."/>
            <person name="Andreopoulos B."/>
            <person name="Baker S."/>
            <person name="Barry K."/>
            <person name="Bills G."/>
            <person name="Bluhm B."/>
            <person name="Cannon C."/>
            <person name="Castanera R."/>
            <person name="Culley D."/>
            <person name="Daum C."/>
            <person name="Ezra D."/>
            <person name="Gonzalez J."/>
            <person name="Henrissat B."/>
            <person name="Kuo A."/>
            <person name="Liang C."/>
            <person name="Lipzen A."/>
            <person name="Lutzoni F."/>
            <person name="Magnuson J."/>
            <person name="Mondo S."/>
            <person name="Nolan M."/>
            <person name="Ohm R."/>
            <person name="Pangilinan J."/>
            <person name="Park H.-J."/>
            <person name="Ramirez L."/>
            <person name="Alfaro M."/>
            <person name="Sun H."/>
            <person name="Tritt A."/>
            <person name="Yoshinaga Y."/>
            <person name="Zwiers L.-H."/>
            <person name="Turgeon B."/>
            <person name="Goodwin S."/>
            <person name="Spatafora J."/>
            <person name="Crous P."/>
            <person name="Grigoriev I."/>
        </authorList>
    </citation>
    <scope>NUCLEOTIDE SEQUENCE</scope>
    <source>
        <strain evidence="9">CBS 122367</strain>
    </source>
</reference>